<dbReference type="AlphaFoldDB" id="A0A1R4IDQ3"/>
<feature type="region of interest" description="Disordered" evidence="8">
    <location>
        <begin position="158"/>
        <end position="194"/>
    </location>
</feature>
<dbReference type="InterPro" id="IPR034964">
    <property type="entry name" value="LS"/>
</dbReference>
<feature type="active site" description="Proton donor" evidence="7">
    <location>
        <position position="89"/>
    </location>
</feature>
<dbReference type="Pfam" id="PF00885">
    <property type="entry name" value="DMRL_synthase"/>
    <property type="match status" value="1"/>
</dbReference>
<evidence type="ECO:0000256" key="6">
    <source>
        <dbReference type="ARBA" id="ARBA00048785"/>
    </source>
</evidence>
<dbReference type="GO" id="GO:0005829">
    <property type="term" value="C:cytosol"/>
    <property type="evidence" value="ECO:0007669"/>
    <property type="project" value="TreeGrafter"/>
</dbReference>
<dbReference type="NCBIfam" id="TIGR00114">
    <property type="entry name" value="lumazine-synth"/>
    <property type="match status" value="1"/>
</dbReference>
<evidence type="ECO:0000256" key="1">
    <source>
        <dbReference type="ARBA" id="ARBA00004917"/>
    </source>
</evidence>
<dbReference type="PANTHER" id="PTHR21058">
    <property type="entry name" value="6,7-DIMETHYL-8-RIBITYLLUMAZINE SYNTHASE DMRL SYNTHASE LUMAZINE SYNTHASE"/>
    <property type="match status" value="1"/>
</dbReference>
<evidence type="ECO:0000256" key="3">
    <source>
        <dbReference type="ARBA" id="ARBA00012664"/>
    </source>
</evidence>
<comment type="function">
    <text evidence="7">Catalyzes the formation of 6,7-dimethyl-8-ribityllumazine by condensation of 5-amino-6-(D-ribitylamino)uracil with 3,4-dihydroxy-2-butanone 4-phosphate. This is the penultimate step in the biosynthesis of riboflavin.</text>
</comment>
<dbReference type="PANTHER" id="PTHR21058:SF0">
    <property type="entry name" value="6,7-DIMETHYL-8-RIBITYLLUMAZINE SYNTHASE"/>
    <property type="match status" value="1"/>
</dbReference>
<feature type="binding site" evidence="7">
    <location>
        <position position="128"/>
    </location>
    <ligand>
        <name>(2S)-2-hydroxy-3-oxobutyl phosphate</name>
        <dbReference type="ChEBI" id="CHEBI:58830"/>
    </ligand>
</feature>
<evidence type="ECO:0000256" key="4">
    <source>
        <dbReference type="ARBA" id="ARBA00022619"/>
    </source>
</evidence>
<dbReference type="EMBL" id="FUKP01000012">
    <property type="protein sequence ID" value="SJN17947.1"/>
    <property type="molecule type" value="Genomic_DNA"/>
</dbReference>
<gene>
    <name evidence="7" type="primary">ribH</name>
    <name evidence="9" type="ORF">FM125_01700</name>
</gene>
<feature type="binding site" evidence="7">
    <location>
        <begin position="86"/>
        <end position="87"/>
    </location>
    <ligand>
        <name>(2S)-2-hydroxy-3-oxobutyl phosphate</name>
        <dbReference type="ChEBI" id="CHEBI:58830"/>
    </ligand>
</feature>
<evidence type="ECO:0000313" key="9">
    <source>
        <dbReference type="EMBL" id="SJN17947.1"/>
    </source>
</evidence>
<keyword evidence="5 7" id="KW-0808">Transferase</keyword>
<dbReference type="GO" id="GO:0009231">
    <property type="term" value="P:riboflavin biosynthetic process"/>
    <property type="evidence" value="ECO:0007669"/>
    <property type="project" value="UniProtKB-UniRule"/>
</dbReference>
<evidence type="ECO:0000313" key="10">
    <source>
        <dbReference type="Proteomes" id="UP000196230"/>
    </source>
</evidence>
<feature type="binding site" evidence="7">
    <location>
        <position position="28"/>
    </location>
    <ligand>
        <name>5-amino-6-(D-ribitylamino)uracil</name>
        <dbReference type="ChEBI" id="CHEBI:15934"/>
    </ligand>
</feature>
<accession>A0A1R4IDQ3</accession>
<comment type="pathway">
    <text evidence="1 7">Cofactor biosynthesis; riboflavin biosynthesis; riboflavin from 2-hydroxy-3-oxobutyl phosphate and 5-amino-6-(D-ribitylamino)uracil: step 1/2.</text>
</comment>
<protein>
    <recommendedName>
        <fullName evidence="3 7">6,7-dimethyl-8-ribityllumazine synthase</fullName>
        <shortName evidence="7">DMRL synthase</shortName>
        <shortName evidence="7">LS</shortName>
        <shortName evidence="7">Lumazine synthase</shortName>
        <ecNumber evidence="3 7">2.5.1.78</ecNumber>
    </recommendedName>
</protein>
<keyword evidence="4 7" id="KW-0686">Riboflavin biosynthesis</keyword>
<dbReference type="HAMAP" id="MF_00178">
    <property type="entry name" value="Lumazine_synth"/>
    <property type="match status" value="1"/>
</dbReference>
<dbReference type="SUPFAM" id="SSF52121">
    <property type="entry name" value="Lumazine synthase"/>
    <property type="match status" value="1"/>
</dbReference>
<comment type="similarity">
    <text evidence="2 7">Belongs to the DMRL synthase family.</text>
</comment>
<sequence length="194" mass="19511">MSGAGAPTFTHDREAAAGLRVAIVAAQWHEQIMDGLVSGAQAAAADFGLEADLVRVPGTVELTVAAARLTRTHDVVVVLGVVVRGDTPHFDYVCSAVTQGVTEVSVRTGVPVGFGVLTVDTEQQAIDRAGLPGSREDKGREALEAAVLTELALRAVSGAAPAPHAGETAPGPTADATAPGPTADATADAEEATA</sequence>
<evidence type="ECO:0000256" key="5">
    <source>
        <dbReference type="ARBA" id="ARBA00022679"/>
    </source>
</evidence>
<dbReference type="GO" id="GO:0000906">
    <property type="term" value="F:6,7-dimethyl-8-ribityllumazine synthase activity"/>
    <property type="evidence" value="ECO:0007669"/>
    <property type="project" value="UniProtKB-UniRule"/>
</dbReference>
<organism evidence="9 10">
    <name type="scientific">Micrococcus lylae</name>
    <dbReference type="NCBI Taxonomy" id="1273"/>
    <lineage>
        <taxon>Bacteria</taxon>
        <taxon>Bacillati</taxon>
        <taxon>Actinomycetota</taxon>
        <taxon>Actinomycetes</taxon>
        <taxon>Micrococcales</taxon>
        <taxon>Micrococcaceae</taxon>
        <taxon>Micrococcus</taxon>
    </lineage>
</organism>
<proteinExistence type="inferred from homology"/>
<dbReference type="InterPro" id="IPR002180">
    <property type="entry name" value="LS/RS"/>
</dbReference>
<dbReference type="EC" id="2.5.1.78" evidence="3 7"/>
<feature type="binding site" evidence="7">
    <location>
        <position position="114"/>
    </location>
    <ligand>
        <name>5-amino-6-(D-ribitylamino)uracil</name>
        <dbReference type="ChEBI" id="CHEBI:15934"/>
    </ligand>
</feature>
<reference evidence="9 10" key="1">
    <citation type="submission" date="2017-02" db="EMBL/GenBank/DDBJ databases">
        <authorList>
            <person name="Peterson S.W."/>
        </authorList>
    </citation>
    <scope>NUCLEOTIDE SEQUENCE [LARGE SCALE GENOMIC DNA]</scope>
    <source>
        <strain evidence="9 10">2B3F</strain>
    </source>
</reference>
<dbReference type="UniPathway" id="UPA00275">
    <property type="reaction ID" value="UER00404"/>
</dbReference>
<comment type="catalytic activity">
    <reaction evidence="6 7">
        <text>(2S)-2-hydroxy-3-oxobutyl phosphate + 5-amino-6-(D-ribitylamino)uracil = 6,7-dimethyl-8-(1-D-ribityl)lumazine + phosphate + 2 H2O + H(+)</text>
        <dbReference type="Rhea" id="RHEA:26152"/>
        <dbReference type="ChEBI" id="CHEBI:15377"/>
        <dbReference type="ChEBI" id="CHEBI:15378"/>
        <dbReference type="ChEBI" id="CHEBI:15934"/>
        <dbReference type="ChEBI" id="CHEBI:43474"/>
        <dbReference type="ChEBI" id="CHEBI:58201"/>
        <dbReference type="ChEBI" id="CHEBI:58830"/>
        <dbReference type="EC" id="2.5.1.78"/>
    </reaction>
</comment>
<dbReference type="Gene3D" id="3.40.50.960">
    <property type="entry name" value="Lumazine/riboflavin synthase"/>
    <property type="match status" value="1"/>
</dbReference>
<dbReference type="Proteomes" id="UP000196230">
    <property type="component" value="Unassembled WGS sequence"/>
</dbReference>
<feature type="binding site" evidence="7">
    <location>
        <begin position="59"/>
        <end position="61"/>
    </location>
    <ligand>
        <name>5-amino-6-(D-ribitylamino)uracil</name>
        <dbReference type="ChEBI" id="CHEBI:15934"/>
    </ligand>
</feature>
<dbReference type="CDD" id="cd09209">
    <property type="entry name" value="Lumazine_synthase-I"/>
    <property type="match status" value="1"/>
</dbReference>
<name>A0A1R4IDQ3_9MICC</name>
<feature type="binding site" evidence="7">
    <location>
        <begin position="81"/>
        <end position="83"/>
    </location>
    <ligand>
        <name>5-amino-6-(D-ribitylamino)uracil</name>
        <dbReference type="ChEBI" id="CHEBI:15934"/>
    </ligand>
</feature>
<evidence type="ECO:0000256" key="8">
    <source>
        <dbReference type="SAM" id="MobiDB-lite"/>
    </source>
</evidence>
<dbReference type="InterPro" id="IPR036467">
    <property type="entry name" value="LS/RS_sf"/>
</dbReference>
<evidence type="ECO:0000256" key="2">
    <source>
        <dbReference type="ARBA" id="ARBA00007424"/>
    </source>
</evidence>
<dbReference type="GO" id="GO:0009349">
    <property type="term" value="C:riboflavin synthase complex"/>
    <property type="evidence" value="ECO:0007669"/>
    <property type="project" value="UniProtKB-UniRule"/>
</dbReference>
<evidence type="ECO:0000256" key="7">
    <source>
        <dbReference type="HAMAP-Rule" id="MF_00178"/>
    </source>
</evidence>
<feature type="compositionally biased region" description="Low complexity" evidence="8">
    <location>
        <begin position="165"/>
        <end position="186"/>
    </location>
</feature>